<reference evidence="3" key="3">
    <citation type="journal article" date="2019" name="Microbiol. Resour. Announc.">
        <title>Draft Genome Sequences of Type Strains of Gordonibacter faecihominis, Paraeggerthella hongkongensis, Parvibacter caecicola,Slackia equolifaciens, Slackia faecicanis, and Slackia isoflavoniconvertens.</title>
        <authorList>
            <person name="Danylec N."/>
            <person name="Stoll D.A."/>
            <person name="Dotsch A."/>
            <person name="Huch M."/>
        </authorList>
    </citation>
    <scope>NUCLEOTIDE SEQUENCE</scope>
    <source>
        <strain evidence="3">DSM 16107</strain>
    </source>
</reference>
<protein>
    <submittedName>
        <fullName evidence="3">Uncharacterized protein</fullName>
    </submittedName>
</protein>
<dbReference type="EMBL" id="PPTT01000033">
    <property type="protein sequence ID" value="RDB66041.1"/>
    <property type="molecule type" value="Genomic_DNA"/>
</dbReference>
<keyword evidence="4" id="KW-1185">Reference proteome</keyword>
<reference evidence="2 4" key="1">
    <citation type="journal article" date="2018" name="Elife">
        <title>Discovery and characterization of a prevalent human gut bacterial enzyme sufficient for the inactivation of a family of plant toxins.</title>
        <authorList>
            <person name="Koppel N."/>
            <person name="Bisanz J.E."/>
            <person name="Pandelia M.E."/>
            <person name="Turnbaugh P.J."/>
            <person name="Balskus E.P."/>
        </authorList>
    </citation>
    <scope>NUCLEOTIDE SEQUENCE [LARGE SCALE GENOMIC DNA]</scope>
    <source>
        <strain evidence="2 4">DSM 16107</strain>
    </source>
</reference>
<organism evidence="3 5">
    <name type="scientific">Eggerthella sinensis</name>
    <dbReference type="NCBI Taxonomy" id="242230"/>
    <lineage>
        <taxon>Bacteria</taxon>
        <taxon>Bacillati</taxon>
        <taxon>Actinomycetota</taxon>
        <taxon>Coriobacteriia</taxon>
        <taxon>Eggerthellales</taxon>
        <taxon>Eggerthellaceae</taxon>
        <taxon>Eggerthella</taxon>
    </lineage>
</organism>
<evidence type="ECO:0000313" key="4">
    <source>
        <dbReference type="Proteomes" id="UP000253817"/>
    </source>
</evidence>
<dbReference type="OrthoDB" id="3177261at2"/>
<gene>
    <name evidence="2" type="ORF">C1876_14980</name>
    <name evidence="3" type="ORF">DMP09_11995</name>
</gene>
<reference evidence="5" key="2">
    <citation type="submission" date="2018-05" db="EMBL/GenBank/DDBJ databases">
        <title>Genome Sequencing of selected type strains of the family Eggerthellaceae.</title>
        <authorList>
            <person name="Danylec N."/>
            <person name="Stoll D.A."/>
            <person name="Doetsch A."/>
            <person name="Huch M."/>
        </authorList>
    </citation>
    <scope>NUCLEOTIDE SEQUENCE [LARGE SCALE GENOMIC DNA]</scope>
    <source>
        <strain evidence="5">DSM 16107</strain>
    </source>
</reference>
<evidence type="ECO:0000313" key="2">
    <source>
        <dbReference type="EMBL" id="RDB66041.1"/>
    </source>
</evidence>
<dbReference type="AlphaFoldDB" id="A0A3N0IVD4"/>
<feature type="compositionally biased region" description="Basic and acidic residues" evidence="1">
    <location>
        <begin position="12"/>
        <end position="32"/>
    </location>
</feature>
<dbReference type="EMBL" id="QICC01000056">
    <property type="protein sequence ID" value="RNM40938.1"/>
    <property type="molecule type" value="Genomic_DNA"/>
</dbReference>
<evidence type="ECO:0000256" key="1">
    <source>
        <dbReference type="SAM" id="MobiDB-lite"/>
    </source>
</evidence>
<feature type="region of interest" description="Disordered" evidence="1">
    <location>
        <begin position="1"/>
        <end position="32"/>
    </location>
</feature>
<name>A0A3N0IVD4_9ACTN</name>
<dbReference type="RefSeq" id="WP_114547528.1">
    <property type="nucleotide sequence ID" value="NZ_PPTT01000033.1"/>
</dbReference>
<evidence type="ECO:0000313" key="5">
    <source>
        <dbReference type="Proteomes" id="UP000270112"/>
    </source>
</evidence>
<comment type="caution">
    <text evidence="3">The sequence shown here is derived from an EMBL/GenBank/DDBJ whole genome shotgun (WGS) entry which is preliminary data.</text>
</comment>
<dbReference type="Proteomes" id="UP000253817">
    <property type="component" value="Unassembled WGS sequence"/>
</dbReference>
<proteinExistence type="predicted"/>
<sequence>MTHDSTNLNLAHHAETDEAHEAASRVDERPADERTDELLTTMAPRRAVLLAILAQCREAQPVAAVNAHVDELQKHNFSVYSAANLCTLLERAGALERVTDDGEPAEQVDLEPQTVVVDGVEYLEAREPLETFWRTTEAGLRALEADKPLERLRELLEQDAAYEDIYARILTLCAAEGGATTSSINDAVDHDPLVQQPRLYGPHFVDRLEKCGALIWQSTWVTTEVGRAALAWLAPATADEKE</sequence>
<evidence type="ECO:0000313" key="3">
    <source>
        <dbReference type="EMBL" id="RNM40938.1"/>
    </source>
</evidence>
<dbReference type="Proteomes" id="UP000270112">
    <property type="component" value="Unassembled WGS sequence"/>
</dbReference>
<accession>A0A3N0IVD4</accession>